<dbReference type="GO" id="GO:0016747">
    <property type="term" value="F:acyltransferase activity, transferring groups other than amino-acyl groups"/>
    <property type="evidence" value="ECO:0007669"/>
    <property type="project" value="InterPro"/>
</dbReference>
<dbReference type="InterPro" id="IPR006621">
    <property type="entry name" value="Nose-resist-to-fluoxetine_N"/>
</dbReference>
<feature type="signal peptide" evidence="2">
    <location>
        <begin position="1"/>
        <end position="24"/>
    </location>
</feature>
<feature type="chain" id="PRO_5035734184" evidence="2">
    <location>
        <begin position="25"/>
        <end position="750"/>
    </location>
</feature>
<gene>
    <name evidence="4" type="ORF">HNY73_001245</name>
</gene>
<reference evidence="4" key="2">
    <citation type="submission" date="2020-06" db="EMBL/GenBank/DDBJ databases">
        <authorList>
            <person name="Sheffer M."/>
        </authorList>
    </citation>
    <scope>NUCLEOTIDE SEQUENCE</scope>
</reference>
<feature type="transmembrane region" description="Helical" evidence="1">
    <location>
        <begin position="337"/>
        <end position="357"/>
    </location>
</feature>
<dbReference type="AlphaFoldDB" id="A0A8T0G0Q3"/>
<keyword evidence="5" id="KW-1185">Reference proteome</keyword>
<dbReference type="Proteomes" id="UP000807504">
    <property type="component" value="Unassembled WGS sequence"/>
</dbReference>
<feature type="transmembrane region" description="Helical" evidence="1">
    <location>
        <begin position="698"/>
        <end position="720"/>
    </location>
</feature>
<keyword evidence="1" id="KW-0812">Transmembrane</keyword>
<dbReference type="InterPro" id="IPR002656">
    <property type="entry name" value="Acyl_transf_3_dom"/>
</dbReference>
<feature type="transmembrane region" description="Helical" evidence="1">
    <location>
        <begin position="668"/>
        <end position="686"/>
    </location>
</feature>
<evidence type="ECO:0000313" key="5">
    <source>
        <dbReference type="Proteomes" id="UP000807504"/>
    </source>
</evidence>
<feature type="transmembrane region" description="Helical" evidence="1">
    <location>
        <begin position="562"/>
        <end position="579"/>
    </location>
</feature>
<dbReference type="SMART" id="SM00703">
    <property type="entry name" value="NRF"/>
    <property type="match status" value="1"/>
</dbReference>
<evidence type="ECO:0000259" key="3">
    <source>
        <dbReference type="SMART" id="SM00703"/>
    </source>
</evidence>
<dbReference type="Pfam" id="PF20146">
    <property type="entry name" value="NRF"/>
    <property type="match status" value="1"/>
</dbReference>
<feature type="transmembrane region" description="Helical" evidence="1">
    <location>
        <begin position="478"/>
        <end position="500"/>
    </location>
</feature>
<dbReference type="EMBL" id="JABXBU010000001">
    <property type="protein sequence ID" value="KAF8796917.1"/>
    <property type="molecule type" value="Genomic_DNA"/>
</dbReference>
<protein>
    <submittedName>
        <fullName evidence="4">Nose resistant to fluoxetine protein 6 like protein</fullName>
    </submittedName>
</protein>
<sequence length="750" mass="85180">MNLNIRKIVALLFFIVYNVFPADCQEVESDFGHNYDFRKLIEKAVEFNNISESLKLFSKEDLEIIHGIEKVLPNSIQPMLLNLLSHSASDKCNRDLEYMQESYTTPWGMKMLDSYGKPGSGILQGNVRWLGDYDECLDIRAPPKENTDVGNFRGKYCSLQIPLKLGALSLPVSMAVCLPDSCSPNGTVLLRDANMDGILSGFDQRIGPFLSDATLSCKATSKKWTAGAIITIGPPGLIGWKKLNHFSTVFCIFTNGERYWIPLELKVSFLAHSTAFVLEYVLGAFMPMGMAFAASFSNWLEKIKPFFNCFCIFTNGEKILDTSGAEGQLPCLHGFRFLSMSWVILCHGYGVAASFSNNGLQAVSIIDHWTFQVVLNGYYSVDAFFVLSGFLVAYVYFKQADKTDGKIPWVYFYVHRYIRLTPVYMLVMAFFAAVSPYLGSGPMWPDYTVVKACKDNWWWNVLYINNFLSMNTEECMNWGWYLANDMQFYVICPLFLITLWRWPKIGYSILGAFFCMTFIANFAITYVNELVVTSGNILGQPEQQKYNKQMDNFFDMIYIKPYTRIGSYLVGLGLAYYLYKRKQNDSGKLNLKTVSIGWIVASTIALTCQFGLYHKPVLSLVAACFYNALSRIAYSLALAWVIFICVTGQGGFVNAFLSWKAWIPLSRLTYCAYLVHALVQTSYAFSLRTMLTFSHVNVVMMFLGFLVVTYVAALMTSLLFESPVIRLERLIRINCIMRKILNINFVKTNK</sequence>
<evidence type="ECO:0000256" key="1">
    <source>
        <dbReference type="SAM" id="Phobius"/>
    </source>
</evidence>
<feature type="transmembrane region" description="Helical" evidence="1">
    <location>
        <begin position="417"/>
        <end position="438"/>
    </location>
</feature>
<keyword evidence="2" id="KW-0732">Signal</keyword>
<evidence type="ECO:0000256" key="2">
    <source>
        <dbReference type="SAM" id="SignalP"/>
    </source>
</evidence>
<organism evidence="4 5">
    <name type="scientific">Argiope bruennichi</name>
    <name type="common">Wasp spider</name>
    <name type="synonym">Aranea bruennichi</name>
    <dbReference type="NCBI Taxonomy" id="94029"/>
    <lineage>
        <taxon>Eukaryota</taxon>
        <taxon>Metazoa</taxon>
        <taxon>Ecdysozoa</taxon>
        <taxon>Arthropoda</taxon>
        <taxon>Chelicerata</taxon>
        <taxon>Arachnida</taxon>
        <taxon>Araneae</taxon>
        <taxon>Araneomorphae</taxon>
        <taxon>Entelegynae</taxon>
        <taxon>Araneoidea</taxon>
        <taxon>Araneidae</taxon>
        <taxon>Argiope</taxon>
    </lineage>
</organism>
<dbReference type="PANTHER" id="PTHR11161:SF0">
    <property type="entry name" value="O-ACYLTRANSFERASE LIKE PROTEIN"/>
    <property type="match status" value="1"/>
</dbReference>
<accession>A0A8T0G0Q3</accession>
<feature type="transmembrane region" description="Helical" evidence="1">
    <location>
        <begin position="591"/>
        <end position="612"/>
    </location>
</feature>
<keyword evidence="1" id="KW-0472">Membrane</keyword>
<feature type="domain" description="Nose resistant-to-fluoxetine protein N-terminal" evidence="3">
    <location>
        <begin position="89"/>
        <end position="219"/>
    </location>
</feature>
<dbReference type="Pfam" id="PF01757">
    <property type="entry name" value="Acyl_transf_3"/>
    <property type="match status" value="1"/>
</dbReference>
<feature type="transmembrane region" description="Helical" evidence="1">
    <location>
        <begin position="507"/>
        <end position="527"/>
    </location>
</feature>
<dbReference type="PANTHER" id="PTHR11161">
    <property type="entry name" value="O-ACYLTRANSFERASE"/>
    <property type="match status" value="1"/>
</dbReference>
<name>A0A8T0G0Q3_ARGBR</name>
<comment type="caution">
    <text evidence="4">The sequence shown here is derived from an EMBL/GenBank/DDBJ whole genome shotgun (WGS) entry which is preliminary data.</text>
</comment>
<dbReference type="InterPro" id="IPR052728">
    <property type="entry name" value="O2_lipid_transport_reg"/>
</dbReference>
<feature type="transmembrane region" description="Helical" evidence="1">
    <location>
        <begin position="632"/>
        <end position="656"/>
    </location>
</feature>
<evidence type="ECO:0000313" key="4">
    <source>
        <dbReference type="EMBL" id="KAF8796917.1"/>
    </source>
</evidence>
<feature type="transmembrane region" description="Helical" evidence="1">
    <location>
        <begin position="377"/>
        <end position="397"/>
    </location>
</feature>
<feature type="transmembrane region" description="Helical" evidence="1">
    <location>
        <begin position="280"/>
        <end position="300"/>
    </location>
</feature>
<keyword evidence="1" id="KW-1133">Transmembrane helix</keyword>
<reference evidence="4" key="1">
    <citation type="journal article" date="2020" name="bioRxiv">
        <title>Chromosome-level reference genome of the European wasp spider Argiope bruennichi: a resource for studies on range expansion and evolutionary adaptation.</title>
        <authorList>
            <person name="Sheffer M.M."/>
            <person name="Hoppe A."/>
            <person name="Krehenwinkel H."/>
            <person name="Uhl G."/>
            <person name="Kuss A.W."/>
            <person name="Jensen L."/>
            <person name="Jensen C."/>
            <person name="Gillespie R.G."/>
            <person name="Hoff K.J."/>
            <person name="Prost S."/>
        </authorList>
    </citation>
    <scope>NUCLEOTIDE SEQUENCE</scope>
</reference>
<proteinExistence type="predicted"/>